<comment type="caution">
    <text evidence="11">The sequence shown here is derived from an EMBL/GenBank/DDBJ whole genome shotgun (WGS) entry which is preliminary data.</text>
</comment>
<dbReference type="PROSITE" id="PS52015">
    <property type="entry name" value="TONB_CTD"/>
    <property type="match status" value="1"/>
</dbReference>
<evidence type="ECO:0000313" key="12">
    <source>
        <dbReference type="Proteomes" id="UP000823790"/>
    </source>
</evidence>
<protein>
    <submittedName>
        <fullName evidence="11">TonB family protein</fullName>
    </submittedName>
</protein>
<dbReference type="InterPro" id="IPR037682">
    <property type="entry name" value="TonB_C"/>
</dbReference>
<dbReference type="InterPro" id="IPR006260">
    <property type="entry name" value="TonB/TolA_C"/>
</dbReference>
<dbReference type="SUPFAM" id="SSF74653">
    <property type="entry name" value="TolA/TonB C-terminal domain"/>
    <property type="match status" value="1"/>
</dbReference>
<keyword evidence="8" id="KW-1133">Transmembrane helix</keyword>
<evidence type="ECO:0000256" key="7">
    <source>
        <dbReference type="ARBA" id="ARBA00022927"/>
    </source>
</evidence>
<evidence type="ECO:0000256" key="2">
    <source>
        <dbReference type="ARBA" id="ARBA00006555"/>
    </source>
</evidence>
<dbReference type="Gene3D" id="3.30.1150.10">
    <property type="match status" value="1"/>
</dbReference>
<keyword evidence="5" id="KW-0997">Cell inner membrane</keyword>
<evidence type="ECO:0000256" key="8">
    <source>
        <dbReference type="ARBA" id="ARBA00022989"/>
    </source>
</evidence>
<sequence length="219" mass="23200">MSSAVLASSRTHAQPDLVRITALSAAMAINLTVFIAATRPLPPLALPRLEAPSLSARFIPPKPKPVETPPLPAIVPVTRHTPVHVAPPIATTLHISDEGSVAAPPIHVPTIAPPAVGSTPFAVPGEPVEASLAYRSAPLVFPAQAIRQHMHGTVLLRVLVDEAGKPVDVIVERSSGYPLLDRSARAQVLAGWRFQPASVEGHAVRAWARVPVSFELRKL</sequence>
<dbReference type="PANTHER" id="PTHR33446:SF2">
    <property type="entry name" value="PROTEIN TONB"/>
    <property type="match status" value="1"/>
</dbReference>
<evidence type="ECO:0000259" key="10">
    <source>
        <dbReference type="PROSITE" id="PS52015"/>
    </source>
</evidence>
<dbReference type="NCBIfam" id="TIGR01352">
    <property type="entry name" value="tonB_Cterm"/>
    <property type="match status" value="1"/>
</dbReference>
<evidence type="ECO:0000256" key="9">
    <source>
        <dbReference type="ARBA" id="ARBA00023136"/>
    </source>
</evidence>
<accession>A0ABS4DJM0</accession>
<keyword evidence="9" id="KW-0472">Membrane</keyword>
<keyword evidence="12" id="KW-1185">Reference proteome</keyword>
<dbReference type="EMBL" id="JAGJRS010000007">
    <property type="protein sequence ID" value="MBP1473253.1"/>
    <property type="molecule type" value="Genomic_DNA"/>
</dbReference>
<evidence type="ECO:0000313" key="11">
    <source>
        <dbReference type="EMBL" id="MBP1473253.1"/>
    </source>
</evidence>
<gene>
    <name evidence="11" type="ORF">J7I44_03025</name>
</gene>
<dbReference type="Proteomes" id="UP000823790">
    <property type="component" value="Unassembled WGS sequence"/>
</dbReference>
<keyword evidence="3" id="KW-0813">Transport</keyword>
<evidence type="ECO:0000256" key="4">
    <source>
        <dbReference type="ARBA" id="ARBA00022475"/>
    </source>
</evidence>
<comment type="similarity">
    <text evidence="2">Belongs to the TonB family.</text>
</comment>
<name>A0ABS4DJM0_9GAMM</name>
<dbReference type="InterPro" id="IPR051045">
    <property type="entry name" value="TonB-dependent_transducer"/>
</dbReference>
<reference evidence="11 12" key="1">
    <citation type="submission" date="2021-04" db="EMBL/GenBank/DDBJ databases">
        <authorList>
            <person name="Huq M.A."/>
        </authorList>
    </citation>
    <scope>NUCLEOTIDE SEQUENCE [LARGE SCALE GENOMIC DNA]</scope>
    <source>
        <strain evidence="11 12">MAH-13</strain>
    </source>
</reference>
<evidence type="ECO:0000256" key="6">
    <source>
        <dbReference type="ARBA" id="ARBA00022692"/>
    </source>
</evidence>
<proteinExistence type="inferred from homology"/>
<dbReference type="PANTHER" id="PTHR33446">
    <property type="entry name" value="PROTEIN TONB-RELATED"/>
    <property type="match status" value="1"/>
</dbReference>
<feature type="domain" description="TonB C-terminal" evidence="10">
    <location>
        <begin position="126"/>
        <end position="219"/>
    </location>
</feature>
<organism evidence="11 12">
    <name type="scientific">Frateuria flava</name>
    <dbReference type="NCBI Taxonomy" id="2821489"/>
    <lineage>
        <taxon>Bacteria</taxon>
        <taxon>Pseudomonadati</taxon>
        <taxon>Pseudomonadota</taxon>
        <taxon>Gammaproteobacteria</taxon>
        <taxon>Lysobacterales</taxon>
        <taxon>Rhodanobacteraceae</taxon>
        <taxon>Frateuria</taxon>
    </lineage>
</organism>
<dbReference type="RefSeq" id="WP_209615511.1">
    <property type="nucleotide sequence ID" value="NZ_JAGJRS010000007.1"/>
</dbReference>
<keyword evidence="7" id="KW-0653">Protein transport</keyword>
<keyword evidence="6" id="KW-0812">Transmembrane</keyword>
<keyword evidence="4" id="KW-1003">Cell membrane</keyword>
<evidence type="ECO:0000256" key="3">
    <source>
        <dbReference type="ARBA" id="ARBA00022448"/>
    </source>
</evidence>
<dbReference type="Pfam" id="PF03544">
    <property type="entry name" value="TonB_C"/>
    <property type="match status" value="1"/>
</dbReference>
<comment type="subcellular location">
    <subcellularLocation>
        <location evidence="1">Cell inner membrane</location>
        <topology evidence="1">Single-pass membrane protein</topology>
        <orientation evidence="1">Periplasmic side</orientation>
    </subcellularLocation>
</comment>
<evidence type="ECO:0000256" key="5">
    <source>
        <dbReference type="ARBA" id="ARBA00022519"/>
    </source>
</evidence>
<evidence type="ECO:0000256" key="1">
    <source>
        <dbReference type="ARBA" id="ARBA00004383"/>
    </source>
</evidence>